<dbReference type="OrthoDB" id="265216at2759"/>
<dbReference type="SMART" id="SM00474">
    <property type="entry name" value="35EXOc"/>
    <property type="match status" value="1"/>
</dbReference>
<reference evidence="2 3" key="1">
    <citation type="journal article" date="2015" name="PLoS Pathog.">
        <title>Leptomonas seymouri: Adaptations to the Dixenous Life Cycle Analyzed by Genome Sequencing, Transcriptome Profiling and Co-infection with Leishmania donovani.</title>
        <authorList>
            <person name="Kraeva N."/>
            <person name="Butenko A."/>
            <person name="Hlavacova J."/>
            <person name="Kostygov A."/>
            <person name="Myskova J."/>
            <person name="Grybchuk D."/>
            <person name="Lestinova T."/>
            <person name="Votypka J."/>
            <person name="Volf P."/>
            <person name="Opperdoes F."/>
            <person name="Flegontov P."/>
            <person name="Lukes J."/>
            <person name="Yurchenko V."/>
        </authorList>
    </citation>
    <scope>NUCLEOTIDE SEQUENCE [LARGE SCALE GENOMIC DNA]</scope>
    <source>
        <strain evidence="2 3">ATCC 30220</strain>
    </source>
</reference>
<dbReference type="EMBL" id="LJSK01000001">
    <property type="protein sequence ID" value="KPI90771.1"/>
    <property type="molecule type" value="Genomic_DNA"/>
</dbReference>
<evidence type="ECO:0000313" key="2">
    <source>
        <dbReference type="EMBL" id="KPI90771.1"/>
    </source>
</evidence>
<dbReference type="GO" id="GO:0003676">
    <property type="term" value="F:nucleic acid binding"/>
    <property type="evidence" value="ECO:0007669"/>
    <property type="project" value="InterPro"/>
</dbReference>
<feature type="domain" description="3'-5' exonuclease" evidence="1">
    <location>
        <begin position="566"/>
        <end position="753"/>
    </location>
</feature>
<dbReference type="SUPFAM" id="SSF53098">
    <property type="entry name" value="Ribonuclease H-like"/>
    <property type="match status" value="1"/>
</dbReference>
<dbReference type="InterPro" id="IPR012337">
    <property type="entry name" value="RNaseH-like_sf"/>
</dbReference>
<dbReference type="VEuPathDB" id="TriTrypDB:Lsey_0001_0040"/>
<dbReference type="Pfam" id="PF01612">
    <property type="entry name" value="DNA_pol_A_exo1"/>
    <property type="match status" value="1"/>
</dbReference>
<proteinExistence type="predicted"/>
<gene>
    <name evidence="2" type="ORF">ABL78_0004</name>
</gene>
<dbReference type="PANTHER" id="PTHR46814">
    <property type="entry name" value="EGALITARIAN, ISOFORM B"/>
    <property type="match status" value="1"/>
</dbReference>
<dbReference type="PANTHER" id="PTHR46814:SF1">
    <property type="entry name" value="EGALITARIAN, ISOFORM B"/>
    <property type="match status" value="1"/>
</dbReference>
<comment type="caution">
    <text evidence="2">The sequence shown here is derived from an EMBL/GenBank/DDBJ whole genome shotgun (WGS) entry which is preliminary data.</text>
</comment>
<dbReference type="InterPro" id="IPR002562">
    <property type="entry name" value="3'-5'_exonuclease_dom"/>
</dbReference>
<keyword evidence="3" id="KW-1185">Reference proteome</keyword>
<dbReference type="OMA" id="CRERQYL"/>
<sequence>MPSAMATPKRSLTAAMVAPDIDLKDVDEVNTHTSESVCSSSGTDADTSVIAHSTPASIHPNSLPPHSAMADPARQAVRVSSNSVCSPTSPVPCGFPEDFVAASSAAATAMISLGCTPTAVSPDGAVTPLPMTASSRKTPAPPPPIDFCAPAVPLPHAATSFKQSALREKGRAESVRVGVGDSDLLSPVTVEPQAVLLATTSAARAGANPASAAADRNNSSGRSSAIGIALKPPMSLSALHAHSGRFNPLEGGCMANKKHTGVKASPAGGNVGHSLGLEGSFSVRNTLSPISTSQQDCASSCDYIPTDPLPTPSMIGFCFGDEPHDGLGTSSGIGAPSSGGGMPKLTSSVAHHNISCFADRNAGNANAYDMHWHDTGASSYHFSHFTSAVPNYEANLGGGTLGCGGGGPLVEDGYTYAPPAPSEVGHMHDYHNGVAPSPHMASGRSEGGVGMNGGGGGGLWTSSSVSMAPDCMLPTYSEPQPPFFSDGPPCPLPAANLNGDFDCSDCGNVYDDGGAALGELEMRFGSYVPQDVQCVEHLEDLDYICQGILAEAAVMRLQYQRLCRERQYLAEDPFADDELDNKMVIALDLEGRSLSRHGSICIITLATYSTVYIIDMVLLGDQALGEHSALKAVLESNSITKLMFDCRADCDALFFLYQVRLRNVCDLQISSCFALFPFSRRLPSMKGVFRALGLFADEDTDIKNAGRHLFNPNSGGSFDRWEERPLPDILLQYCAVDVKYFFVAKLMLWNHLEEGFCLGEARLDSVCAGNFSSCSQSNAMLDFAVQ</sequence>
<evidence type="ECO:0000313" key="3">
    <source>
        <dbReference type="Proteomes" id="UP000038009"/>
    </source>
</evidence>
<dbReference type="InterPro" id="IPR036397">
    <property type="entry name" value="RNaseH_sf"/>
</dbReference>
<name>A0A0N1IMV9_LEPSE</name>
<dbReference type="AlphaFoldDB" id="A0A0N1IMV9"/>
<dbReference type="Gene3D" id="3.30.420.10">
    <property type="entry name" value="Ribonuclease H-like superfamily/Ribonuclease H"/>
    <property type="match status" value="1"/>
</dbReference>
<dbReference type="GO" id="GO:0006139">
    <property type="term" value="P:nucleobase-containing compound metabolic process"/>
    <property type="evidence" value="ECO:0007669"/>
    <property type="project" value="InterPro"/>
</dbReference>
<evidence type="ECO:0000259" key="1">
    <source>
        <dbReference type="SMART" id="SM00474"/>
    </source>
</evidence>
<protein>
    <recommendedName>
        <fullName evidence="1">3'-5' exonuclease domain-containing protein</fullName>
    </recommendedName>
</protein>
<accession>A0A0N1IMV9</accession>
<dbReference type="GO" id="GO:0008408">
    <property type="term" value="F:3'-5' exonuclease activity"/>
    <property type="evidence" value="ECO:0007669"/>
    <property type="project" value="InterPro"/>
</dbReference>
<organism evidence="2 3">
    <name type="scientific">Leptomonas seymouri</name>
    <dbReference type="NCBI Taxonomy" id="5684"/>
    <lineage>
        <taxon>Eukaryota</taxon>
        <taxon>Discoba</taxon>
        <taxon>Euglenozoa</taxon>
        <taxon>Kinetoplastea</taxon>
        <taxon>Metakinetoplastina</taxon>
        <taxon>Trypanosomatida</taxon>
        <taxon>Trypanosomatidae</taxon>
        <taxon>Leishmaniinae</taxon>
        <taxon>Leptomonas</taxon>
    </lineage>
</organism>
<dbReference type="Proteomes" id="UP000038009">
    <property type="component" value="Unassembled WGS sequence"/>
</dbReference>